<sequence>MKFSVNQLIALYAFTITPSLSSGSEIVTSIDKKYQRSKIDNVCEFEYPSCKVFKDGTVDNSGVQRCYDALAIPCDSYAFDISFSADQIEGTYVFISDANGPFVSTGIAVEFIDNNGENVVSLGNIASSKKSATFLSNDNFDVKITSDKNGFSVFVDNMLLISSPEAELVYQNAFSEGPMNIHFGSNGASAIISDIKVMCDGSDNACKEMAYLPKATKFIQLVKKNDGLCISEAGNIEGLQGSSDSPVPLYDTSNIKSIPCSSLNFEFSFEVDRTSDIYFLVTNDKGINQDIALGGQVGLISGSYGLGDSVFTNSVSAAPSSPTTATVTIKSSDTDLSMYIDDVLYGSIDPRDNDYPELLSPGAKKIYFAAEVDGTSINNIKISCSDQGGECLADTSASTESSESRSETTFTFAPMELNSGGIPKNYGQNAIEIPCESSDFQLDFTVNSQDDLFVAFVNEDGLPTSSIIVESQIGIASGRNVFRAGRYSAPTKRNFTKRQTENTQVVVKYQYINGTLFMYKNDALASSIKVPGISIKNAYFAPLQSTASIDDGQITCL</sequence>
<evidence type="ECO:0000256" key="1">
    <source>
        <dbReference type="SAM" id="SignalP"/>
    </source>
</evidence>
<feature type="chain" id="PRO_5010345308" evidence="1">
    <location>
        <begin position="24"/>
        <end position="557"/>
    </location>
</feature>
<dbReference type="Proteomes" id="UP000187429">
    <property type="component" value="Unassembled WGS sequence"/>
</dbReference>
<protein>
    <submittedName>
        <fullName evidence="2">Uncharacterized protein</fullName>
    </submittedName>
</protein>
<comment type="caution">
    <text evidence="2">The sequence shown here is derived from an EMBL/GenBank/DDBJ whole genome shotgun (WGS) entry which is preliminary data.</text>
</comment>
<gene>
    <name evidence="2" type="ORF">AYI69_g8811</name>
</gene>
<reference evidence="3" key="1">
    <citation type="submission" date="2017-01" db="EMBL/GenBank/DDBJ databases">
        <authorList>
            <person name="Wang Y."/>
            <person name="White M."/>
            <person name="Kvist S."/>
            <person name="Moncalvo J.-M."/>
        </authorList>
    </citation>
    <scope>NUCLEOTIDE SEQUENCE [LARGE SCALE GENOMIC DNA]</scope>
    <source>
        <strain evidence="3">ID-206-W2</strain>
    </source>
</reference>
<organism evidence="2 3">
    <name type="scientific">Smittium culicis</name>
    <dbReference type="NCBI Taxonomy" id="133412"/>
    <lineage>
        <taxon>Eukaryota</taxon>
        <taxon>Fungi</taxon>
        <taxon>Fungi incertae sedis</taxon>
        <taxon>Zoopagomycota</taxon>
        <taxon>Kickxellomycotina</taxon>
        <taxon>Harpellomycetes</taxon>
        <taxon>Harpellales</taxon>
        <taxon>Legeriomycetaceae</taxon>
        <taxon>Smittium</taxon>
    </lineage>
</organism>
<dbReference type="OrthoDB" id="5643308at2759"/>
<proteinExistence type="predicted"/>
<evidence type="ECO:0000313" key="2">
    <source>
        <dbReference type="EMBL" id="OMJ13887.1"/>
    </source>
</evidence>
<evidence type="ECO:0000313" key="3">
    <source>
        <dbReference type="Proteomes" id="UP000187429"/>
    </source>
</evidence>
<keyword evidence="1" id="KW-0732">Signal</keyword>
<keyword evidence="3" id="KW-1185">Reference proteome</keyword>
<dbReference type="EMBL" id="LSSM01004874">
    <property type="protein sequence ID" value="OMJ13887.1"/>
    <property type="molecule type" value="Genomic_DNA"/>
</dbReference>
<name>A0A1R1XGX1_9FUNG</name>
<feature type="signal peptide" evidence="1">
    <location>
        <begin position="1"/>
        <end position="23"/>
    </location>
</feature>
<accession>A0A1R1XGX1</accession>
<dbReference type="AlphaFoldDB" id="A0A1R1XGX1"/>